<protein>
    <recommendedName>
        <fullName evidence="3">N-acetyltransferase domain-containing protein</fullName>
    </recommendedName>
</protein>
<dbReference type="Proteomes" id="UP001597399">
    <property type="component" value="Unassembled WGS sequence"/>
</dbReference>
<keyword evidence="2" id="KW-1185">Reference proteome</keyword>
<dbReference type="SUPFAM" id="SSF55729">
    <property type="entry name" value="Acyl-CoA N-acyltransferases (Nat)"/>
    <property type="match status" value="1"/>
</dbReference>
<dbReference type="EMBL" id="JBHUMQ010000050">
    <property type="protein sequence ID" value="MFD2695683.1"/>
    <property type="molecule type" value="Genomic_DNA"/>
</dbReference>
<organism evidence="1 2">
    <name type="scientific">Sporolactobacillus shoreicorticis</name>
    <dbReference type="NCBI Taxonomy" id="1923877"/>
    <lineage>
        <taxon>Bacteria</taxon>
        <taxon>Bacillati</taxon>
        <taxon>Bacillota</taxon>
        <taxon>Bacilli</taxon>
        <taxon>Bacillales</taxon>
        <taxon>Sporolactobacillaceae</taxon>
        <taxon>Sporolactobacillus</taxon>
    </lineage>
</organism>
<dbReference type="InterPro" id="IPR016181">
    <property type="entry name" value="Acyl_CoA_acyltransferase"/>
</dbReference>
<dbReference type="Gene3D" id="3.40.630.30">
    <property type="match status" value="1"/>
</dbReference>
<proteinExistence type="predicted"/>
<comment type="caution">
    <text evidence="1">The sequence shown here is derived from an EMBL/GenBank/DDBJ whole genome shotgun (WGS) entry which is preliminary data.</text>
</comment>
<evidence type="ECO:0008006" key="3">
    <source>
        <dbReference type="Google" id="ProtNLM"/>
    </source>
</evidence>
<sequence>MNENKCLEKAGFKGEFLRFSPISKGWERELFNCYIDHYLQEYIDDHNCETIFQFKNKDEMARCIEEWKQARQEDRYYRWMVETKDGNRVIGTIEIASIPDTTDYIQKVLHKKPGTFVQNLTQLSDHEFHDGVLRIDVIGDYAKEQIFDDILKCTDEFFTDYRLNKIIVQCLEHDVERYEVMKKHGFSPLIHHGENLYPYVIKSAE</sequence>
<accession>A0ABW5S8Q7</accession>
<name>A0ABW5S8Q7_9BACL</name>
<reference evidence="2" key="1">
    <citation type="journal article" date="2019" name="Int. J. Syst. Evol. Microbiol.">
        <title>The Global Catalogue of Microorganisms (GCM) 10K type strain sequencing project: providing services to taxonomists for standard genome sequencing and annotation.</title>
        <authorList>
            <consortium name="The Broad Institute Genomics Platform"/>
            <consortium name="The Broad Institute Genome Sequencing Center for Infectious Disease"/>
            <person name="Wu L."/>
            <person name="Ma J."/>
        </authorList>
    </citation>
    <scope>NUCLEOTIDE SEQUENCE [LARGE SCALE GENOMIC DNA]</scope>
    <source>
        <strain evidence="2">TISTR 2466</strain>
    </source>
</reference>
<dbReference type="RefSeq" id="WP_253063039.1">
    <property type="nucleotide sequence ID" value="NZ_JAMXWM010000017.1"/>
</dbReference>
<gene>
    <name evidence="1" type="ORF">ACFSUE_18945</name>
</gene>
<evidence type="ECO:0000313" key="2">
    <source>
        <dbReference type="Proteomes" id="UP001597399"/>
    </source>
</evidence>
<evidence type="ECO:0000313" key="1">
    <source>
        <dbReference type="EMBL" id="MFD2695683.1"/>
    </source>
</evidence>